<evidence type="ECO:0000259" key="2">
    <source>
        <dbReference type="Pfam" id="PF13514"/>
    </source>
</evidence>
<feature type="domain" description="YhaN AAA" evidence="2">
    <location>
        <begin position="1"/>
        <end position="203"/>
    </location>
</feature>
<dbReference type="eggNOG" id="COG4717">
    <property type="taxonomic scope" value="Bacteria"/>
</dbReference>
<dbReference type="PANTHER" id="PTHR41259:SF1">
    <property type="entry name" value="DOUBLE-STRAND BREAK REPAIR RAD50 ATPASE, PUTATIVE-RELATED"/>
    <property type="match status" value="1"/>
</dbReference>
<evidence type="ECO:0000256" key="1">
    <source>
        <dbReference type="SAM" id="Coils"/>
    </source>
</evidence>
<comment type="caution">
    <text evidence="3">The sequence shown here is derived from an EMBL/GenBank/DDBJ whole genome shotgun (WGS) entry which is preliminary data.</text>
</comment>
<feature type="coiled-coil region" evidence="1">
    <location>
        <begin position="578"/>
        <end position="625"/>
    </location>
</feature>
<dbReference type="Gene3D" id="3.40.50.300">
    <property type="entry name" value="P-loop containing nucleotide triphosphate hydrolases"/>
    <property type="match status" value="2"/>
</dbReference>
<sequence>MRIHRLDLTRFGLFTDATLDLSRPGTHLVLGHNEAGKTTAMAAIEQLLYGIPVRTNHAFVHEMRDLRLGALLADDGGETLEIVRVKKQANTLQNLDGTTIEEAKLAKLLHDVSEEVYTSLFAIGHEEIVAGGEALLDSDGEVGRALFSASRSTTDLNAVMRRLDERANQLFKNSATKPLLNAAIKGYKDATSEARALSMSASEVVGLDRELATAQKSHDVTADARLALASRRTLLQQTRAARPLLLARDGHMANRTQLEAEGPLVDVEMRSQLEEAKTRRSEGESDLRATKAAIERLDEKLSDLKIDTNLLDQQEKVEKLTSQTGGYEEKEEDLPGLKVRAATIRRELEQLGKKLPAACPLDDSGQSALTIDQQERIRELATARTTLDSDQNHASKALEEAITTLTVQQAELSKLDEPTDVAALMEVIARIRKTGDLDATRTETSRKLADLDAELTGQLATLGLTNADSRAVDAIAVPSLELIRRTRDDTDARSATMSSVDHRIGSCDARLAALTEELAQLLRSEEPPTADDLTDSRARRDAGWNLIRGAWLDGAQDKAASDLWSAGRPLPEAYEAAVVDSDEIADRLRREAEAVERRASLEGQIAALEAEAAEHQTERETLVAARDSAAVEWAALWEPHGVLAGDPADMEAWSDDFRTCAQQSEKARTLDGQIIDLDKTITRHRTDLMTSLANAGGPADAALSLHGLLDHADQFATNATESAQQFRNATDSVRETEVLATRRRGTLAAANDALDAWTAEWAGAIAVIGLTADAAPNEASAVLEALTTIDTKGKDHEDLERRISGINDRSKTFTDGLAAVLEALEVDDDVADADPASAVKMLGRRLSEAQAEATKQTTTLEERETQDQAAAKASQLVADAEAAIAELVGLADLADEEALVAAITRSEQLVVLADQIQTAENSLQNQAGKPVAQVEADAAELDGVEIEPEIEQLDIELGVLDQELKQKQIAVGELKNQRAQIDSSGAAADQMVRAQQSLAEVVDYAEEYVRTVLAKRLLEEQVASYRDENQGPLLQRARGLFSDLTLGRYTGLDTDTDDKGVPLLLARKADDRLVEINALSTGTRDQLYLALRLAALEQFMARRGPLPLVLDDLFVHFDDERTKAGLGVLDHLADTTQVLLFTHHAQVAAQATEVIADGRLTVHKL</sequence>
<accession>R4Z1P0</accession>
<protein>
    <submittedName>
        <fullName evidence="3">Putative ATPase involved in DNA repair</fullName>
    </submittedName>
</protein>
<feature type="coiled-coil region" evidence="1">
    <location>
        <begin position="287"/>
        <end position="314"/>
    </location>
</feature>
<dbReference type="PANTHER" id="PTHR41259">
    <property type="entry name" value="DOUBLE-STRAND BREAK REPAIR RAD50 ATPASE, PUTATIVE-RELATED"/>
    <property type="match status" value="1"/>
</dbReference>
<evidence type="ECO:0000313" key="3">
    <source>
        <dbReference type="EMBL" id="CCM64799.1"/>
    </source>
</evidence>
<evidence type="ECO:0000313" key="4">
    <source>
        <dbReference type="Proteomes" id="UP000018291"/>
    </source>
</evidence>
<dbReference type="eggNOG" id="COG1196">
    <property type="taxonomic scope" value="Bacteria"/>
</dbReference>
<keyword evidence="1" id="KW-0175">Coiled coil</keyword>
<dbReference type="EMBL" id="CANL01000042">
    <property type="protein sequence ID" value="CCM64799.1"/>
    <property type="molecule type" value="Genomic_DNA"/>
</dbReference>
<dbReference type="Pfam" id="PF13514">
    <property type="entry name" value="AAA_27"/>
    <property type="match status" value="1"/>
</dbReference>
<dbReference type="Proteomes" id="UP000018291">
    <property type="component" value="Unassembled WGS sequence"/>
</dbReference>
<gene>
    <name evidence="3" type="ORF">BN381_470004</name>
</gene>
<dbReference type="OrthoDB" id="3177877at2"/>
<dbReference type="HOGENOM" id="CLU_006135_0_0_11"/>
<proteinExistence type="predicted"/>
<dbReference type="AlphaFoldDB" id="R4Z1P0"/>
<reference evidence="3 4" key="1">
    <citation type="journal article" date="2013" name="ISME J.">
        <title>Metabolic model for the filamentous 'Candidatus Microthrix parvicella' based on genomic and metagenomic analyses.</title>
        <authorList>
            <person name="Jon McIlroy S."/>
            <person name="Kristiansen R."/>
            <person name="Albertsen M."/>
            <person name="Michael Karst S."/>
            <person name="Rossetti S."/>
            <person name="Lund Nielsen J."/>
            <person name="Tandoi V."/>
            <person name="James Seviour R."/>
            <person name="Nielsen P.H."/>
        </authorList>
    </citation>
    <scope>NUCLEOTIDE SEQUENCE [LARGE SCALE GENOMIC DNA]</scope>
    <source>
        <strain evidence="3 4">RN1</strain>
    </source>
</reference>
<name>R4Z1P0_9ACTN</name>
<dbReference type="InterPro" id="IPR027417">
    <property type="entry name" value="P-loop_NTPase"/>
</dbReference>
<organism evidence="3 4">
    <name type="scientific">Candidatus Neomicrothrix parvicella RN1</name>
    <dbReference type="NCBI Taxonomy" id="1229780"/>
    <lineage>
        <taxon>Bacteria</taxon>
        <taxon>Bacillati</taxon>
        <taxon>Actinomycetota</taxon>
        <taxon>Acidimicrobiia</taxon>
        <taxon>Acidimicrobiales</taxon>
        <taxon>Microthrixaceae</taxon>
        <taxon>Candidatus Neomicrothrix</taxon>
    </lineage>
</organism>
<dbReference type="InterPro" id="IPR038734">
    <property type="entry name" value="YhaN_AAA"/>
</dbReference>
<keyword evidence="4" id="KW-1185">Reference proteome</keyword>
<dbReference type="STRING" id="1229780.BN381_470004"/>
<dbReference type="RefSeq" id="WP_012229098.1">
    <property type="nucleotide sequence ID" value="NZ_HG422565.1"/>
</dbReference>
<dbReference type="SUPFAM" id="SSF52540">
    <property type="entry name" value="P-loop containing nucleoside triphosphate hydrolases"/>
    <property type="match status" value="1"/>
</dbReference>